<evidence type="ECO:0000256" key="7">
    <source>
        <dbReference type="RuleBase" id="RU000461"/>
    </source>
</evidence>
<comment type="similarity">
    <text evidence="1 7">Belongs to the cytochrome P450 family.</text>
</comment>
<dbReference type="RefSeq" id="WP_269896772.1">
    <property type="nucleotide sequence ID" value="NZ_JAPZPY010000016.1"/>
</dbReference>
<dbReference type="PROSITE" id="PS00086">
    <property type="entry name" value="CYTOCHROME_P450"/>
    <property type="match status" value="1"/>
</dbReference>
<evidence type="ECO:0000256" key="5">
    <source>
        <dbReference type="ARBA" id="ARBA00023004"/>
    </source>
</evidence>
<dbReference type="PANTHER" id="PTHR46696:SF6">
    <property type="entry name" value="P450, PUTATIVE (EUROFUNG)-RELATED"/>
    <property type="match status" value="1"/>
</dbReference>
<keyword evidence="5 7" id="KW-0408">Iron</keyword>
<keyword evidence="6 7" id="KW-0503">Monooxygenase</keyword>
<keyword evidence="2 7" id="KW-0349">Heme</keyword>
<dbReference type="InterPro" id="IPR001128">
    <property type="entry name" value="Cyt_P450"/>
</dbReference>
<evidence type="ECO:0000313" key="8">
    <source>
        <dbReference type="EMBL" id="MCZ8382302.1"/>
    </source>
</evidence>
<accession>A0ABT4Q0I7</accession>
<dbReference type="SUPFAM" id="SSF48264">
    <property type="entry name" value="Cytochrome P450"/>
    <property type="match status" value="1"/>
</dbReference>
<keyword evidence="9" id="KW-1185">Reference proteome</keyword>
<dbReference type="PANTHER" id="PTHR46696">
    <property type="entry name" value="P450, PUTATIVE (EUROFUNG)-RELATED"/>
    <property type="match status" value="1"/>
</dbReference>
<dbReference type="Gene3D" id="1.10.630.10">
    <property type="entry name" value="Cytochrome P450"/>
    <property type="match status" value="1"/>
</dbReference>
<evidence type="ECO:0000256" key="2">
    <source>
        <dbReference type="ARBA" id="ARBA00022617"/>
    </source>
</evidence>
<gene>
    <name evidence="8" type="ORF">O6P37_25865</name>
</gene>
<dbReference type="InterPro" id="IPR017972">
    <property type="entry name" value="Cyt_P450_CS"/>
</dbReference>
<dbReference type="Pfam" id="PF00067">
    <property type="entry name" value="p450"/>
    <property type="match status" value="1"/>
</dbReference>
<evidence type="ECO:0000256" key="4">
    <source>
        <dbReference type="ARBA" id="ARBA00023002"/>
    </source>
</evidence>
<dbReference type="Proteomes" id="UP001142153">
    <property type="component" value="Unassembled WGS sequence"/>
</dbReference>
<name>A0ABT4Q0I7_9MYCO</name>
<keyword evidence="4 7" id="KW-0560">Oxidoreductase</keyword>
<proteinExistence type="inferred from homology"/>
<evidence type="ECO:0000256" key="6">
    <source>
        <dbReference type="ARBA" id="ARBA00023033"/>
    </source>
</evidence>
<dbReference type="PRINTS" id="PR00359">
    <property type="entry name" value="BP450"/>
</dbReference>
<protein>
    <submittedName>
        <fullName evidence="8">Cytochrome P450</fullName>
    </submittedName>
</protein>
<evidence type="ECO:0000256" key="1">
    <source>
        <dbReference type="ARBA" id="ARBA00010617"/>
    </source>
</evidence>
<reference evidence="8" key="1">
    <citation type="submission" date="2022-12" db="EMBL/GenBank/DDBJ databases">
        <authorList>
            <person name="Deng Y."/>
            <person name="Zhang Y.-Q."/>
        </authorList>
    </citation>
    <scope>NUCLEOTIDE SEQUENCE</scope>
    <source>
        <strain evidence="8">CPCC 205372</strain>
    </source>
</reference>
<evidence type="ECO:0000313" key="9">
    <source>
        <dbReference type="Proteomes" id="UP001142153"/>
    </source>
</evidence>
<dbReference type="PRINTS" id="PR00385">
    <property type="entry name" value="P450"/>
</dbReference>
<keyword evidence="3 7" id="KW-0479">Metal-binding</keyword>
<organism evidence="8 9">
    <name type="scientific">Mycobacterium hippophais</name>
    <dbReference type="NCBI Taxonomy" id="3016340"/>
    <lineage>
        <taxon>Bacteria</taxon>
        <taxon>Bacillati</taxon>
        <taxon>Actinomycetota</taxon>
        <taxon>Actinomycetes</taxon>
        <taxon>Mycobacteriales</taxon>
        <taxon>Mycobacteriaceae</taxon>
        <taxon>Mycobacterium</taxon>
    </lineage>
</organism>
<dbReference type="InterPro" id="IPR002397">
    <property type="entry name" value="Cyt_P450_B"/>
</dbReference>
<comment type="caution">
    <text evidence="8">The sequence shown here is derived from an EMBL/GenBank/DDBJ whole genome shotgun (WGS) entry which is preliminary data.</text>
</comment>
<dbReference type="EMBL" id="JAPZPY010000016">
    <property type="protein sequence ID" value="MCZ8382302.1"/>
    <property type="molecule type" value="Genomic_DNA"/>
</dbReference>
<dbReference type="InterPro" id="IPR036396">
    <property type="entry name" value="Cyt_P450_sf"/>
</dbReference>
<evidence type="ECO:0000256" key="3">
    <source>
        <dbReference type="ARBA" id="ARBA00022723"/>
    </source>
</evidence>
<sequence>MTISRTIDTAAGTGVFDADLPVLDYLHVHDPQEAHRAIAEARLRAPIAMGALGPEVLTYELVRAVLRDPRFAVAHRPLTELQGVTEGPLWQRITSLILAIDGERHLRLRRLVAKAFTPRATARLETLVVDVITDLVDAHVSAGRCDIVSDVAEQFPIPVICALLGAPRSDWQLFSGWVADISMIFTFDLAANADRIIRAWQALDAYLDDMIARRRRALTDDLISDLIRAEDGGEELSHEELLSLAVALLGAGIDTTRNQLAAAVSVFCDHPDQWAMLGEHPALVPAAVEEVMRYQPIGFNAPRITTEAVAFGGVSIPAGTIVFANVAAANRDPAAFPDPERFDITREKSVGVLNFGSGAHYCLGSHLARLELTRALTLMAQRMPDLRRTGPAPWPTMAGVTGPGTVPVAFGG</sequence>